<dbReference type="GO" id="GO:0016740">
    <property type="term" value="F:transferase activity"/>
    <property type="evidence" value="ECO:0007669"/>
    <property type="project" value="UniProtKB-KW"/>
</dbReference>
<reference evidence="1 2" key="1">
    <citation type="submission" date="2017-05" db="EMBL/GenBank/DDBJ databases">
        <title>Vagococcus spp. assemblies.</title>
        <authorList>
            <person name="Gulvik C.A."/>
        </authorList>
    </citation>
    <scope>NUCLEOTIDE SEQUENCE [LARGE SCALE GENOMIC DNA]</scope>
    <source>
        <strain evidence="1 2">NCFB 2777</strain>
    </source>
</reference>
<gene>
    <name evidence="1" type="ORF">CBF35_00385</name>
</gene>
<dbReference type="GeneID" id="98566809"/>
<dbReference type="Gene3D" id="3.40.50.2020">
    <property type="match status" value="1"/>
</dbReference>
<protein>
    <submittedName>
        <fullName evidence="1">Phosphoribosyl transferase</fullName>
    </submittedName>
</protein>
<accession>A0A429ZVK0</accession>
<dbReference type="EMBL" id="NGJU01000001">
    <property type="protein sequence ID" value="RST97784.1"/>
    <property type="molecule type" value="Genomic_DNA"/>
</dbReference>
<dbReference type="RefSeq" id="WP_077150400.1">
    <property type="nucleotide sequence ID" value="NZ_NGJU01000001.1"/>
</dbReference>
<dbReference type="OrthoDB" id="2024949at2"/>
<dbReference type="Proteomes" id="UP000287239">
    <property type="component" value="Unassembled WGS sequence"/>
</dbReference>
<dbReference type="InterPro" id="IPR029057">
    <property type="entry name" value="PRTase-like"/>
</dbReference>
<name>A0A429ZVK0_9ENTE</name>
<proteinExistence type="predicted"/>
<dbReference type="CDD" id="cd06223">
    <property type="entry name" value="PRTases_typeI"/>
    <property type="match status" value="1"/>
</dbReference>
<keyword evidence="2" id="KW-1185">Reference proteome</keyword>
<dbReference type="AlphaFoldDB" id="A0A429ZVK0"/>
<dbReference type="InterPro" id="IPR000836">
    <property type="entry name" value="PRTase_dom"/>
</dbReference>
<sequence length="387" mass="44327">MPIMNKVVIMSKLFLFNSDNQLIQDNLWIVDFFADQEIEIAILARSASVRTMKNQIPENFENKIAFVDRNPQTKKAIIELKNKGIVVAVIGLVDEDAIFAFNCKLPLFNPEKMINQRSNISEKVKKYGLPVIDFQNVVDCFKAFDVHQGNYFEMHINDQYSVMSLNNANTFYRPEEEARIKEIFEANLKGNEFSRDQRILLILLFHLINEVTTNSYYQDVDYWGTFPSSNPSNTETSISFLKEAVRVIVSGGPRTGPEILIRHTAMKSKHSSGLSRLQQKCNRDFETLKINDSLVDRIKGKVICIIDDYITNGYSAEAAKHLLLSAGAKKVIFLSIGKFGSKYFLTNYDLNEASYEFIGEELFQGNSRGNFYDKYNDNEILNFTDLV</sequence>
<evidence type="ECO:0000313" key="1">
    <source>
        <dbReference type="EMBL" id="RST97784.1"/>
    </source>
</evidence>
<keyword evidence="1" id="KW-0808">Transferase</keyword>
<evidence type="ECO:0000313" key="2">
    <source>
        <dbReference type="Proteomes" id="UP000287239"/>
    </source>
</evidence>
<comment type="caution">
    <text evidence="1">The sequence shown here is derived from an EMBL/GenBank/DDBJ whole genome shotgun (WGS) entry which is preliminary data.</text>
</comment>
<dbReference type="SUPFAM" id="SSF53271">
    <property type="entry name" value="PRTase-like"/>
    <property type="match status" value="1"/>
</dbReference>
<organism evidence="1 2">
    <name type="scientific">Vagococcus salmoninarum</name>
    <dbReference type="NCBI Taxonomy" id="2739"/>
    <lineage>
        <taxon>Bacteria</taxon>
        <taxon>Bacillati</taxon>
        <taxon>Bacillota</taxon>
        <taxon>Bacilli</taxon>
        <taxon>Lactobacillales</taxon>
        <taxon>Enterococcaceae</taxon>
        <taxon>Vagococcus</taxon>
    </lineage>
</organism>